<dbReference type="SUPFAM" id="SSF51445">
    <property type="entry name" value="(Trans)glycosidases"/>
    <property type="match status" value="1"/>
</dbReference>
<reference evidence="2" key="2">
    <citation type="submission" date="2020-09" db="EMBL/GenBank/DDBJ databases">
        <authorList>
            <person name="Sun Q."/>
            <person name="Ohkuma M."/>
        </authorList>
    </citation>
    <scope>NUCLEOTIDE SEQUENCE</scope>
    <source>
        <strain evidence="2">JCM 3090</strain>
    </source>
</reference>
<dbReference type="InterPro" id="IPR017853">
    <property type="entry name" value="GH"/>
</dbReference>
<dbReference type="EMBL" id="BMQB01000008">
    <property type="protein sequence ID" value="GGK03424.1"/>
    <property type="molecule type" value="Genomic_DNA"/>
</dbReference>
<evidence type="ECO:0000313" key="3">
    <source>
        <dbReference type="Proteomes" id="UP000649739"/>
    </source>
</evidence>
<evidence type="ECO:0008006" key="4">
    <source>
        <dbReference type="Google" id="ProtNLM"/>
    </source>
</evidence>
<evidence type="ECO:0000256" key="1">
    <source>
        <dbReference type="SAM" id="SignalP"/>
    </source>
</evidence>
<gene>
    <name evidence="2" type="ORF">GCM10010123_36710</name>
</gene>
<dbReference type="PANTHER" id="PTHR42976">
    <property type="entry name" value="BIFUNCTIONAL CHITINASE/LYSOZYME-RELATED"/>
    <property type="match status" value="1"/>
</dbReference>
<name>A0A8J3FBW6_9ACTN</name>
<dbReference type="PROSITE" id="PS51318">
    <property type="entry name" value="TAT"/>
    <property type="match status" value="1"/>
</dbReference>
<sequence length="317" mass="33491">MTRNPRTALAAGLAGVLAGAALAVPAAAAPPGAGTAAAPYLYLGWDSPPDPVAVMRATGITRYTMAFVLAQNGCNPAWDGQRPLAGGADARAIAAIRAAGGDVIPSFGGWSGSKLGTNCRTPEALAAAYQKVIDEYRLTAIDLDIENDDELNHLPNQDRIIAAVGIVKQKNPGIRVVVTLPTFRSGLSAPGKHLVENAKATGVDIDVYTIMPFNFGCTGGLDMYDCTVESTEALRATLRGVFGWTDQQAYARMGISGMNGASDNKEVTTPAQWTRIRDWARGKGLARFTYWAINRDRSGSSGTPQADWEFARITAGF</sequence>
<dbReference type="RefSeq" id="WP_189171398.1">
    <property type="nucleotide sequence ID" value="NZ_BMQB01000008.1"/>
</dbReference>
<accession>A0A8J3FBW6</accession>
<keyword evidence="3" id="KW-1185">Reference proteome</keyword>
<organism evidence="2 3">
    <name type="scientific">Pilimelia anulata</name>
    <dbReference type="NCBI Taxonomy" id="53371"/>
    <lineage>
        <taxon>Bacteria</taxon>
        <taxon>Bacillati</taxon>
        <taxon>Actinomycetota</taxon>
        <taxon>Actinomycetes</taxon>
        <taxon>Micromonosporales</taxon>
        <taxon>Micromonosporaceae</taxon>
        <taxon>Pilimelia</taxon>
    </lineage>
</organism>
<protein>
    <recommendedName>
        <fullName evidence="4">Chitinase</fullName>
    </recommendedName>
</protein>
<reference evidence="2" key="1">
    <citation type="journal article" date="2014" name="Int. J. Syst. Evol. Microbiol.">
        <title>Complete genome sequence of Corynebacterium casei LMG S-19264T (=DSM 44701T), isolated from a smear-ripened cheese.</title>
        <authorList>
            <consortium name="US DOE Joint Genome Institute (JGI-PGF)"/>
            <person name="Walter F."/>
            <person name="Albersmeier A."/>
            <person name="Kalinowski J."/>
            <person name="Ruckert C."/>
        </authorList>
    </citation>
    <scope>NUCLEOTIDE SEQUENCE</scope>
    <source>
        <strain evidence="2">JCM 3090</strain>
    </source>
</reference>
<dbReference type="InterPro" id="IPR052750">
    <property type="entry name" value="GH18_Chitinase"/>
</dbReference>
<dbReference type="AlphaFoldDB" id="A0A8J3FBW6"/>
<dbReference type="Gene3D" id="3.20.20.80">
    <property type="entry name" value="Glycosidases"/>
    <property type="match status" value="1"/>
</dbReference>
<feature type="chain" id="PRO_5035157912" description="Chitinase" evidence="1">
    <location>
        <begin position="29"/>
        <end position="317"/>
    </location>
</feature>
<keyword evidence="1" id="KW-0732">Signal</keyword>
<feature type="signal peptide" evidence="1">
    <location>
        <begin position="1"/>
        <end position="28"/>
    </location>
</feature>
<dbReference type="PANTHER" id="PTHR42976:SF1">
    <property type="entry name" value="GH18 DOMAIN-CONTAINING PROTEIN-RELATED"/>
    <property type="match status" value="1"/>
</dbReference>
<dbReference type="CDD" id="cd06543">
    <property type="entry name" value="GH18_PF-ChiA-like"/>
    <property type="match status" value="1"/>
</dbReference>
<comment type="caution">
    <text evidence="2">The sequence shown here is derived from an EMBL/GenBank/DDBJ whole genome shotgun (WGS) entry which is preliminary data.</text>
</comment>
<proteinExistence type="predicted"/>
<evidence type="ECO:0000313" key="2">
    <source>
        <dbReference type="EMBL" id="GGK03424.1"/>
    </source>
</evidence>
<dbReference type="InterPro" id="IPR006311">
    <property type="entry name" value="TAT_signal"/>
</dbReference>
<dbReference type="Proteomes" id="UP000649739">
    <property type="component" value="Unassembled WGS sequence"/>
</dbReference>